<dbReference type="InterPro" id="IPR024961">
    <property type="entry name" value="T2SS_GspC_N"/>
</dbReference>
<keyword evidence="4" id="KW-1003">Cell membrane</keyword>
<sequence length="300" mass="33427">MSSIMVSKENIRGQLAHLGRQFVLYQAQISRLLTLVFIALIAWVIGVLIWVFLTPTSLIGQWSAPVVSSRSTAISQTSDISPLLNANLFGVYTQTQAPKKEAVVQDAPQTRLNLTLVGAVSSSNEQLSLAIIANQGKQATYGIDETIENTRVTLKAVFVDRVIIRNQGRDETLMLQGIDYNKTPQTIPEKNNQPPIAQEDNLTVIREEIASDPQKIFQYIRLSQVMEEGKLKGYRVRPGSQRELFDQVGLKDGDIATVLNGKDLTDPSQMASLWKDAVSLSEWNLTVERDGQTHDIYIQF</sequence>
<evidence type="ECO:0000256" key="6">
    <source>
        <dbReference type="ARBA" id="ARBA00022692"/>
    </source>
</evidence>
<dbReference type="GeneID" id="303190535"/>
<reference evidence="12 13" key="1">
    <citation type="journal article" date="2017" name="Elife">
        <title>Extensive horizontal gene transfer in cheese-associated bacteria.</title>
        <authorList>
            <person name="Bonham K.S."/>
            <person name="Wolfe B.E."/>
            <person name="Dutton R.J."/>
        </authorList>
    </citation>
    <scope>NUCLEOTIDE SEQUENCE [LARGE SCALE GENOMIC DNA]</scope>
    <source>
        <strain evidence="12 13">JB196</strain>
    </source>
</reference>
<gene>
    <name evidence="12" type="primary">gspC</name>
    <name evidence="12" type="ORF">CIK83_16555</name>
</gene>
<feature type="transmembrane region" description="Helical" evidence="10">
    <location>
        <begin position="32"/>
        <end position="53"/>
    </location>
</feature>
<evidence type="ECO:0000256" key="4">
    <source>
        <dbReference type="ARBA" id="ARBA00022475"/>
    </source>
</evidence>
<accession>A0A368LGG5</accession>
<dbReference type="NCBIfam" id="TIGR01713">
    <property type="entry name" value="typeII_sec_gspC"/>
    <property type="match status" value="1"/>
</dbReference>
<dbReference type="Pfam" id="PF11356">
    <property type="entry name" value="T2SSC"/>
    <property type="match status" value="1"/>
</dbReference>
<evidence type="ECO:0000256" key="10">
    <source>
        <dbReference type="SAM" id="Phobius"/>
    </source>
</evidence>
<proteinExistence type="inferred from homology"/>
<keyword evidence="8 10" id="KW-1133">Transmembrane helix</keyword>
<dbReference type="RefSeq" id="WP_086962303.1">
    <property type="nucleotide sequence ID" value="NZ_FUKS01000041.1"/>
</dbReference>
<dbReference type="InterPro" id="IPR036034">
    <property type="entry name" value="PDZ_sf"/>
</dbReference>
<evidence type="ECO:0000256" key="5">
    <source>
        <dbReference type="ARBA" id="ARBA00022519"/>
    </source>
</evidence>
<dbReference type="Gene3D" id="2.30.30.830">
    <property type="match status" value="1"/>
</dbReference>
<name>A0A368LGG5_9VIBR</name>
<evidence type="ECO:0000256" key="2">
    <source>
        <dbReference type="ARBA" id="ARBA00007986"/>
    </source>
</evidence>
<dbReference type="GO" id="GO:0015628">
    <property type="term" value="P:protein secretion by the type II secretion system"/>
    <property type="evidence" value="ECO:0007669"/>
    <property type="project" value="InterPro"/>
</dbReference>
<evidence type="ECO:0000313" key="12">
    <source>
        <dbReference type="EMBL" id="RCS69205.1"/>
    </source>
</evidence>
<dbReference type="InterPro" id="IPR001639">
    <property type="entry name" value="T2SS_protein-GspC"/>
</dbReference>
<feature type="domain" description="Type II secretion system protein GspC N-terminal" evidence="11">
    <location>
        <begin position="36"/>
        <end position="175"/>
    </location>
</feature>
<dbReference type="Proteomes" id="UP000252479">
    <property type="component" value="Unassembled WGS sequence"/>
</dbReference>
<evidence type="ECO:0000256" key="9">
    <source>
        <dbReference type="ARBA" id="ARBA00023136"/>
    </source>
</evidence>
<evidence type="ECO:0000313" key="13">
    <source>
        <dbReference type="Proteomes" id="UP000252479"/>
    </source>
</evidence>
<dbReference type="AlphaFoldDB" id="A0A368LGG5"/>
<protein>
    <submittedName>
        <fullName evidence="12">Type II secretion system protein GspC</fullName>
    </submittedName>
</protein>
<keyword evidence="13" id="KW-1185">Reference proteome</keyword>
<comment type="subcellular location">
    <subcellularLocation>
        <location evidence="1">Cell inner membrane</location>
    </subcellularLocation>
</comment>
<evidence type="ECO:0000256" key="7">
    <source>
        <dbReference type="ARBA" id="ARBA00022927"/>
    </source>
</evidence>
<dbReference type="GO" id="GO:0015627">
    <property type="term" value="C:type II protein secretion system complex"/>
    <property type="evidence" value="ECO:0007669"/>
    <property type="project" value="InterPro"/>
</dbReference>
<keyword evidence="6 10" id="KW-0812">Transmembrane</keyword>
<comment type="similarity">
    <text evidence="2">Belongs to the GSP C family.</text>
</comment>
<keyword evidence="7" id="KW-0653">Protein transport</keyword>
<evidence type="ECO:0000256" key="3">
    <source>
        <dbReference type="ARBA" id="ARBA00022448"/>
    </source>
</evidence>
<keyword evidence="3" id="KW-0813">Transport</keyword>
<dbReference type="EMBL" id="QPGL01000003">
    <property type="protein sequence ID" value="RCS69205.1"/>
    <property type="molecule type" value="Genomic_DNA"/>
</dbReference>
<evidence type="ECO:0000256" key="1">
    <source>
        <dbReference type="ARBA" id="ARBA00004533"/>
    </source>
</evidence>
<organism evidence="12 13">
    <name type="scientific">Vibrio casei</name>
    <dbReference type="NCBI Taxonomy" id="673372"/>
    <lineage>
        <taxon>Bacteria</taxon>
        <taxon>Pseudomonadati</taxon>
        <taxon>Pseudomonadota</taxon>
        <taxon>Gammaproteobacteria</taxon>
        <taxon>Vibrionales</taxon>
        <taxon>Vibrionaceae</taxon>
        <taxon>Vibrio</taxon>
    </lineage>
</organism>
<dbReference type="Gene3D" id="2.30.42.10">
    <property type="match status" value="1"/>
</dbReference>
<evidence type="ECO:0000256" key="8">
    <source>
        <dbReference type="ARBA" id="ARBA00022989"/>
    </source>
</evidence>
<keyword evidence="5" id="KW-0997">Cell inner membrane</keyword>
<keyword evidence="9 10" id="KW-0472">Membrane</keyword>
<evidence type="ECO:0000259" key="11">
    <source>
        <dbReference type="Pfam" id="PF11356"/>
    </source>
</evidence>
<comment type="caution">
    <text evidence="12">The sequence shown here is derived from an EMBL/GenBank/DDBJ whole genome shotgun (WGS) entry which is preliminary data.</text>
</comment>
<dbReference type="GO" id="GO:0005886">
    <property type="term" value="C:plasma membrane"/>
    <property type="evidence" value="ECO:0007669"/>
    <property type="project" value="UniProtKB-SubCell"/>
</dbReference>
<dbReference type="SUPFAM" id="SSF50156">
    <property type="entry name" value="PDZ domain-like"/>
    <property type="match status" value="1"/>
</dbReference>